<organism evidence="1 2">
    <name type="scientific">Metabacillus rhizolycopersici</name>
    <dbReference type="NCBI Taxonomy" id="2875709"/>
    <lineage>
        <taxon>Bacteria</taxon>
        <taxon>Bacillati</taxon>
        <taxon>Bacillota</taxon>
        <taxon>Bacilli</taxon>
        <taxon>Bacillales</taxon>
        <taxon>Bacillaceae</taxon>
        <taxon>Metabacillus</taxon>
    </lineage>
</organism>
<reference evidence="1" key="1">
    <citation type="submission" date="2024-05" db="EMBL/GenBank/DDBJ databases">
        <title>Metabacillus sp. nov., isolated from the rhizosphere soil of tomato plants.</title>
        <authorList>
            <person name="Ma R."/>
        </authorList>
    </citation>
    <scope>NUCLEOTIDE SEQUENCE</scope>
    <source>
        <strain evidence="1">DBTR6</strain>
    </source>
</reference>
<sequence length="108" mass="12806">MNIQENQIEVNDYLDLYLYAKNIGDKPWRAEIIEKLKIIVNENQKSRLHSLTELLEKYKRLNGEILGIYHQMKHQPSNINLDVKIQQLKKQRILLGRQIELTKGHSSK</sequence>
<protein>
    <submittedName>
        <fullName evidence="1">Uncharacterized protein</fullName>
    </submittedName>
</protein>
<dbReference type="Proteomes" id="UP001165287">
    <property type="component" value="Unassembled WGS sequence"/>
</dbReference>
<gene>
    <name evidence="1" type="ORF">K9V48_09990</name>
</gene>
<name>A0ABS7UQK4_9BACI</name>
<evidence type="ECO:0000313" key="1">
    <source>
        <dbReference type="EMBL" id="MBZ5750571.1"/>
    </source>
</evidence>
<evidence type="ECO:0000313" key="2">
    <source>
        <dbReference type="Proteomes" id="UP001165287"/>
    </source>
</evidence>
<comment type="caution">
    <text evidence="1">The sequence shown here is derived from an EMBL/GenBank/DDBJ whole genome shotgun (WGS) entry which is preliminary data.</text>
</comment>
<accession>A0ABS7UQK4</accession>
<keyword evidence="2" id="KW-1185">Reference proteome</keyword>
<proteinExistence type="predicted"/>
<dbReference type="RefSeq" id="WP_224138817.1">
    <property type="nucleotide sequence ID" value="NZ_JAIQUM010000017.1"/>
</dbReference>
<dbReference type="EMBL" id="JAIQUM010000017">
    <property type="protein sequence ID" value="MBZ5750571.1"/>
    <property type="molecule type" value="Genomic_DNA"/>
</dbReference>